<dbReference type="OrthoDB" id="9784450at2"/>
<dbReference type="InterPro" id="IPR027417">
    <property type="entry name" value="P-loop_NTPase"/>
</dbReference>
<comment type="similarity">
    <text evidence="2">Belongs to the ABC transporter superfamily.</text>
</comment>
<evidence type="ECO:0000259" key="9">
    <source>
        <dbReference type="PROSITE" id="PS50893"/>
    </source>
</evidence>
<dbReference type="AlphaFoldDB" id="H5TBA4"/>
<feature type="domain" description="ABC transporter" evidence="9">
    <location>
        <begin position="4"/>
        <end position="260"/>
    </location>
</feature>
<proteinExistence type="inferred from homology"/>
<organism evidence="10 11">
    <name type="scientific">Glaciecola punicea ACAM 611</name>
    <dbReference type="NCBI Taxonomy" id="1121923"/>
    <lineage>
        <taxon>Bacteria</taxon>
        <taxon>Pseudomonadati</taxon>
        <taxon>Pseudomonadota</taxon>
        <taxon>Gammaproteobacteria</taxon>
        <taxon>Alteromonadales</taxon>
        <taxon>Alteromonadaceae</taxon>
        <taxon>Glaciecola</taxon>
    </lineage>
</organism>
<sequence length="363" mass="40674">MALLDIKNLTLYLDGPGETIKALEKVTFTLQEGEIKALVGESGSGKTLVVKAIIGALPEHWRVKADRLTYKGQDLLKMNYEQRRQIMRREIAVVFQEPTSSLDPSVKLGEQIQESIPDEFVTKKWFWERNKQRKEIATGLLHKVGIREHDRWMNSYPYQLPADVSQKIMIAMALASEPRILIADDSTRGMESTTKTQVLKLLLKLNKTKNLSILFVSHDLLAITTIADTITVLYCGQTVESGKVKSLLKRPLHPYTKALLDSVPSFQSALKTKSPLTALSGTIPSLQHLPAGCRLGPRCPNARKKCVQVPIMRSIQGHNYSCHYPLHLPKAGKKDPTDDKFGEQDPIKFNLINPALEEDSADD</sequence>
<accession>H5TBA4</accession>
<keyword evidence="11" id="KW-1185">Reference proteome</keyword>
<gene>
    <name evidence="10" type="primary">sapD</name>
    <name evidence="10" type="ORF">GPUN_1460</name>
</gene>
<dbReference type="RefSeq" id="WP_006004811.1">
    <property type="nucleotide sequence ID" value="NZ_BAET01000013.1"/>
</dbReference>
<dbReference type="EMBL" id="BAET01000013">
    <property type="protein sequence ID" value="GAB55581.1"/>
    <property type="molecule type" value="Genomic_DNA"/>
</dbReference>
<reference evidence="10 11" key="1">
    <citation type="journal article" date="2012" name="J. Bacteriol.">
        <title>Genome sequence of proteorhodopsin-containing sea ice bacterium Glaciecola punicea ACAM 611T.</title>
        <authorList>
            <person name="Qin Q.-L."/>
            <person name="Xie B.-B."/>
            <person name="Shu Y.-L."/>
            <person name="Rong J.-C."/>
            <person name="Zhao D.-L."/>
            <person name="Zhang X.-Y."/>
            <person name="Chen X.-L."/>
            <person name="Zhou B.-C."/>
            <person name="Zhanga Y.-Z."/>
        </authorList>
    </citation>
    <scope>NUCLEOTIDE SEQUENCE [LARGE SCALE GENOMIC DNA]</scope>
    <source>
        <strain evidence="10 11">ACAM 611</strain>
    </source>
</reference>
<keyword evidence="5" id="KW-0997">Cell inner membrane</keyword>
<evidence type="ECO:0000313" key="11">
    <source>
        <dbReference type="Proteomes" id="UP000053586"/>
    </source>
</evidence>
<dbReference type="InterPro" id="IPR003593">
    <property type="entry name" value="AAA+_ATPase"/>
</dbReference>
<dbReference type="SMART" id="SM00382">
    <property type="entry name" value="AAA"/>
    <property type="match status" value="1"/>
</dbReference>
<dbReference type="GO" id="GO:0005886">
    <property type="term" value="C:plasma membrane"/>
    <property type="evidence" value="ECO:0007669"/>
    <property type="project" value="UniProtKB-SubCell"/>
</dbReference>
<comment type="caution">
    <text evidence="10">The sequence shown here is derived from an EMBL/GenBank/DDBJ whole genome shotgun (WGS) entry which is preliminary data.</text>
</comment>
<dbReference type="GO" id="GO:0015833">
    <property type="term" value="P:peptide transport"/>
    <property type="evidence" value="ECO:0007669"/>
    <property type="project" value="InterPro"/>
</dbReference>
<dbReference type="PANTHER" id="PTHR43297">
    <property type="entry name" value="OLIGOPEPTIDE TRANSPORT ATP-BINDING PROTEIN APPD"/>
    <property type="match status" value="1"/>
</dbReference>
<dbReference type="PROSITE" id="PS50893">
    <property type="entry name" value="ABC_TRANSPORTER_2"/>
    <property type="match status" value="1"/>
</dbReference>
<evidence type="ECO:0000256" key="8">
    <source>
        <dbReference type="ARBA" id="ARBA00023136"/>
    </source>
</evidence>
<dbReference type="Proteomes" id="UP000053586">
    <property type="component" value="Unassembled WGS sequence"/>
</dbReference>
<dbReference type="Pfam" id="PF00005">
    <property type="entry name" value="ABC_tran"/>
    <property type="match status" value="1"/>
</dbReference>
<name>H5TBA4_9ALTE</name>
<dbReference type="Pfam" id="PF08352">
    <property type="entry name" value="oligo_HPY"/>
    <property type="match status" value="1"/>
</dbReference>
<dbReference type="NCBIfam" id="TIGR01727">
    <property type="entry name" value="oligo_HPY"/>
    <property type="match status" value="1"/>
</dbReference>
<dbReference type="GO" id="GO:0005524">
    <property type="term" value="F:ATP binding"/>
    <property type="evidence" value="ECO:0007669"/>
    <property type="project" value="UniProtKB-KW"/>
</dbReference>
<keyword evidence="3" id="KW-0813">Transport</keyword>
<keyword evidence="7 10" id="KW-0067">ATP-binding</keyword>
<evidence type="ECO:0000256" key="1">
    <source>
        <dbReference type="ARBA" id="ARBA00004417"/>
    </source>
</evidence>
<evidence type="ECO:0000256" key="5">
    <source>
        <dbReference type="ARBA" id="ARBA00022519"/>
    </source>
</evidence>
<protein>
    <submittedName>
        <fullName evidence="10">Peptide transport system ATP-binding protein sapD</fullName>
    </submittedName>
</protein>
<dbReference type="GO" id="GO:0016887">
    <property type="term" value="F:ATP hydrolysis activity"/>
    <property type="evidence" value="ECO:0007669"/>
    <property type="project" value="InterPro"/>
</dbReference>
<evidence type="ECO:0000313" key="10">
    <source>
        <dbReference type="EMBL" id="GAB55581.1"/>
    </source>
</evidence>
<dbReference type="InterPro" id="IPR050388">
    <property type="entry name" value="ABC_Ni/Peptide_Import"/>
</dbReference>
<evidence type="ECO:0000256" key="7">
    <source>
        <dbReference type="ARBA" id="ARBA00022840"/>
    </source>
</evidence>
<dbReference type="InterPro" id="IPR003439">
    <property type="entry name" value="ABC_transporter-like_ATP-bd"/>
</dbReference>
<comment type="subcellular location">
    <subcellularLocation>
        <location evidence="1">Cell inner membrane</location>
        <topology evidence="1">Peripheral membrane protein</topology>
    </subcellularLocation>
</comment>
<evidence type="ECO:0000256" key="2">
    <source>
        <dbReference type="ARBA" id="ARBA00005417"/>
    </source>
</evidence>
<keyword evidence="4" id="KW-1003">Cell membrane</keyword>
<evidence type="ECO:0000256" key="3">
    <source>
        <dbReference type="ARBA" id="ARBA00022448"/>
    </source>
</evidence>
<dbReference type="SUPFAM" id="SSF52540">
    <property type="entry name" value="P-loop containing nucleoside triphosphate hydrolases"/>
    <property type="match status" value="1"/>
</dbReference>
<dbReference type="InterPro" id="IPR013563">
    <property type="entry name" value="Oligopep_ABC_C"/>
</dbReference>
<evidence type="ECO:0000256" key="6">
    <source>
        <dbReference type="ARBA" id="ARBA00022741"/>
    </source>
</evidence>
<dbReference type="PANTHER" id="PTHR43297:SF4">
    <property type="entry name" value="PUTRESCINE EXPORT SYSTEM ATP-BINDING PROTEIN SAPD"/>
    <property type="match status" value="1"/>
</dbReference>
<reference evidence="10 11" key="2">
    <citation type="journal article" date="2017" name="Antonie Van Leeuwenhoek">
        <title>Rhizobium rhizosphaerae sp. nov., a novel species isolated from rice rhizosphere.</title>
        <authorList>
            <person name="Zhao J.J."/>
            <person name="Zhang J."/>
            <person name="Zhang R.J."/>
            <person name="Zhang C.W."/>
            <person name="Yin H.Q."/>
            <person name="Zhang X.X."/>
        </authorList>
    </citation>
    <scope>NUCLEOTIDE SEQUENCE [LARGE SCALE GENOMIC DNA]</scope>
    <source>
        <strain evidence="10 11">ACAM 611</strain>
    </source>
</reference>
<dbReference type="eggNOG" id="COG4172">
    <property type="taxonomic scope" value="Bacteria"/>
</dbReference>
<dbReference type="STRING" id="56804.BAE46_12550"/>
<evidence type="ECO:0000256" key="4">
    <source>
        <dbReference type="ARBA" id="ARBA00022475"/>
    </source>
</evidence>
<keyword evidence="8" id="KW-0472">Membrane</keyword>
<dbReference type="Gene3D" id="3.40.50.300">
    <property type="entry name" value="P-loop containing nucleotide triphosphate hydrolases"/>
    <property type="match status" value="1"/>
</dbReference>
<keyword evidence="6" id="KW-0547">Nucleotide-binding</keyword>